<accession>A0A7X0II19</accession>
<organism evidence="1 2">
    <name type="scientific">Sphaerisporangium rubeum</name>
    <dbReference type="NCBI Taxonomy" id="321317"/>
    <lineage>
        <taxon>Bacteria</taxon>
        <taxon>Bacillati</taxon>
        <taxon>Actinomycetota</taxon>
        <taxon>Actinomycetes</taxon>
        <taxon>Streptosporangiales</taxon>
        <taxon>Streptosporangiaceae</taxon>
        <taxon>Sphaerisporangium</taxon>
    </lineage>
</organism>
<comment type="caution">
    <text evidence="1">The sequence shown here is derived from an EMBL/GenBank/DDBJ whole genome shotgun (WGS) entry which is preliminary data.</text>
</comment>
<protein>
    <submittedName>
        <fullName evidence="1">Uncharacterized protein</fullName>
    </submittedName>
</protein>
<dbReference type="Proteomes" id="UP000555564">
    <property type="component" value="Unassembled WGS sequence"/>
</dbReference>
<dbReference type="AlphaFoldDB" id="A0A7X0II19"/>
<gene>
    <name evidence="1" type="ORF">BJ992_005032</name>
</gene>
<evidence type="ECO:0000313" key="1">
    <source>
        <dbReference type="EMBL" id="MBB6475601.1"/>
    </source>
</evidence>
<dbReference type="EMBL" id="JACHIU010000001">
    <property type="protein sequence ID" value="MBB6475601.1"/>
    <property type="molecule type" value="Genomic_DNA"/>
</dbReference>
<sequence length="54" mass="6204">MTTFRTRDPLHPPDLTKTSFRVLKIEELLSENLVSAHAPRARTLRYGVAIAAWR</sequence>
<name>A0A7X0II19_9ACTN</name>
<keyword evidence="2" id="KW-1185">Reference proteome</keyword>
<evidence type="ECO:0000313" key="2">
    <source>
        <dbReference type="Proteomes" id="UP000555564"/>
    </source>
</evidence>
<dbReference type="RefSeq" id="WP_184985054.1">
    <property type="nucleotide sequence ID" value="NZ_BAAALO010000081.1"/>
</dbReference>
<proteinExistence type="predicted"/>
<reference evidence="1 2" key="1">
    <citation type="submission" date="2020-08" db="EMBL/GenBank/DDBJ databases">
        <title>Sequencing the genomes of 1000 actinobacteria strains.</title>
        <authorList>
            <person name="Klenk H.-P."/>
        </authorList>
    </citation>
    <scope>NUCLEOTIDE SEQUENCE [LARGE SCALE GENOMIC DNA]</scope>
    <source>
        <strain evidence="1 2">DSM 44936</strain>
    </source>
</reference>